<dbReference type="Proteomes" id="UP001479290">
    <property type="component" value="Unassembled WGS sequence"/>
</dbReference>
<protein>
    <recommendedName>
        <fullName evidence="4">Secreted phosphoprotein 24</fullName>
    </recommendedName>
    <alternativeName>
        <fullName evidence="9">Secreted phosphoprotein 2</fullName>
    </alternativeName>
</protein>
<comment type="similarity">
    <text evidence="3">Belongs to the SPP2 family.</text>
</comment>
<dbReference type="SUPFAM" id="SSF54403">
    <property type="entry name" value="Cystatin/monellin"/>
    <property type="match status" value="1"/>
</dbReference>
<dbReference type="AlphaFoldDB" id="A0AAW2A972"/>
<dbReference type="PANTHER" id="PTHR15444">
    <property type="entry name" value="SECRETED PHOSPHOPROTEIN 24"/>
    <property type="match status" value="1"/>
</dbReference>
<gene>
    <name evidence="11" type="ORF">ABG768_027763</name>
</gene>
<comment type="subcellular location">
    <subcellularLocation>
        <location evidence="2">Secreted</location>
    </subcellularLocation>
</comment>
<name>A0AAW2A972_CULAL</name>
<evidence type="ECO:0000256" key="4">
    <source>
        <dbReference type="ARBA" id="ARBA00020365"/>
    </source>
</evidence>
<evidence type="ECO:0000256" key="8">
    <source>
        <dbReference type="ARBA" id="ARBA00023157"/>
    </source>
</evidence>
<comment type="function">
    <text evidence="1">Could coordinate an aspect of bone turnover.</text>
</comment>
<dbReference type="Pfam" id="PF07448">
    <property type="entry name" value="Spp-24"/>
    <property type="match status" value="1"/>
</dbReference>
<evidence type="ECO:0000256" key="6">
    <source>
        <dbReference type="ARBA" id="ARBA00022553"/>
    </source>
</evidence>
<dbReference type="InterPro" id="IPR010892">
    <property type="entry name" value="Spp-24"/>
</dbReference>
<evidence type="ECO:0000256" key="1">
    <source>
        <dbReference type="ARBA" id="ARBA00002371"/>
    </source>
</evidence>
<feature type="chain" id="PRO_5043396744" description="Secreted phosphoprotein 24" evidence="10">
    <location>
        <begin position="19"/>
        <end position="174"/>
    </location>
</feature>
<accession>A0AAW2A972</accession>
<evidence type="ECO:0000256" key="3">
    <source>
        <dbReference type="ARBA" id="ARBA00008576"/>
    </source>
</evidence>
<evidence type="ECO:0000256" key="9">
    <source>
        <dbReference type="ARBA" id="ARBA00029627"/>
    </source>
</evidence>
<sequence>MTSTFILLFFFQCCCVSGQLLLRYNFSPLADLALKASVDEVNRQSSSFNLQRPTSRVVQQITLVRDNTYDILLDFGIKETVCLKFARRSHMDSCLFKRGRFASQESCSSLVRVGSMSVAPLAISCIADTAALGSSSESSSEEVIIRGTGQTPLGSFSPGIILCQGELDCSRLLL</sequence>
<proteinExistence type="inferred from homology"/>
<keyword evidence="7 10" id="KW-0732">Signal</keyword>
<evidence type="ECO:0000313" key="11">
    <source>
        <dbReference type="EMBL" id="KAK9969603.1"/>
    </source>
</evidence>
<evidence type="ECO:0000256" key="5">
    <source>
        <dbReference type="ARBA" id="ARBA00022525"/>
    </source>
</evidence>
<feature type="signal peptide" evidence="10">
    <location>
        <begin position="1"/>
        <end position="18"/>
    </location>
</feature>
<evidence type="ECO:0000256" key="10">
    <source>
        <dbReference type="SAM" id="SignalP"/>
    </source>
</evidence>
<evidence type="ECO:0000313" key="12">
    <source>
        <dbReference type="Proteomes" id="UP001479290"/>
    </source>
</evidence>
<keyword evidence="5" id="KW-0964">Secreted</keyword>
<dbReference type="GO" id="GO:0005576">
    <property type="term" value="C:extracellular region"/>
    <property type="evidence" value="ECO:0007669"/>
    <property type="project" value="UniProtKB-SubCell"/>
</dbReference>
<keyword evidence="8" id="KW-1015">Disulfide bond</keyword>
<evidence type="ECO:0000256" key="7">
    <source>
        <dbReference type="ARBA" id="ARBA00022729"/>
    </source>
</evidence>
<evidence type="ECO:0000256" key="2">
    <source>
        <dbReference type="ARBA" id="ARBA00004613"/>
    </source>
</evidence>
<keyword evidence="12" id="KW-1185">Reference proteome</keyword>
<organism evidence="11 12">
    <name type="scientific">Culter alburnus</name>
    <name type="common">Topmouth culter</name>
    <dbReference type="NCBI Taxonomy" id="194366"/>
    <lineage>
        <taxon>Eukaryota</taxon>
        <taxon>Metazoa</taxon>
        <taxon>Chordata</taxon>
        <taxon>Craniata</taxon>
        <taxon>Vertebrata</taxon>
        <taxon>Euteleostomi</taxon>
        <taxon>Actinopterygii</taxon>
        <taxon>Neopterygii</taxon>
        <taxon>Teleostei</taxon>
        <taxon>Ostariophysi</taxon>
        <taxon>Cypriniformes</taxon>
        <taxon>Xenocyprididae</taxon>
        <taxon>Xenocypridinae</taxon>
        <taxon>Culter</taxon>
    </lineage>
</organism>
<reference evidence="11 12" key="1">
    <citation type="submission" date="2024-05" db="EMBL/GenBank/DDBJ databases">
        <title>A high-quality chromosomal-level genome assembly of Topmouth culter (Culter alburnus).</title>
        <authorList>
            <person name="Zhao H."/>
        </authorList>
    </citation>
    <scope>NUCLEOTIDE SEQUENCE [LARGE SCALE GENOMIC DNA]</scope>
    <source>
        <strain evidence="11">CATC2023</strain>
        <tissue evidence="11">Muscle</tissue>
    </source>
</reference>
<dbReference type="EMBL" id="JAWDJR010000009">
    <property type="protein sequence ID" value="KAK9969603.1"/>
    <property type="molecule type" value="Genomic_DNA"/>
</dbReference>
<dbReference type="Gene3D" id="3.10.450.10">
    <property type="match status" value="1"/>
</dbReference>
<dbReference type="GO" id="GO:0046849">
    <property type="term" value="P:bone remodeling"/>
    <property type="evidence" value="ECO:0007669"/>
    <property type="project" value="InterPro"/>
</dbReference>
<dbReference type="PANTHER" id="PTHR15444:SF4">
    <property type="entry name" value="SECRETED PHOSPHOPROTEIN 24"/>
    <property type="match status" value="1"/>
</dbReference>
<comment type="caution">
    <text evidence="11">The sequence shown here is derived from an EMBL/GenBank/DDBJ whole genome shotgun (WGS) entry which is preliminary data.</text>
</comment>
<dbReference type="InterPro" id="IPR046350">
    <property type="entry name" value="Cystatin_sf"/>
</dbReference>
<keyword evidence="6" id="KW-0597">Phosphoprotein</keyword>